<dbReference type="AlphaFoldDB" id="H6L8U7"/>
<dbReference type="InterPro" id="IPR043129">
    <property type="entry name" value="ATPase_NBD"/>
</dbReference>
<dbReference type="SUPFAM" id="SSF53067">
    <property type="entry name" value="Actin-like ATPase domain"/>
    <property type="match status" value="2"/>
</dbReference>
<dbReference type="eggNOG" id="COG2971">
    <property type="taxonomic scope" value="Bacteria"/>
</dbReference>
<evidence type="ECO:0000313" key="1">
    <source>
        <dbReference type="EMBL" id="AFC26903.1"/>
    </source>
</evidence>
<accession>H6L8U7</accession>
<proteinExistence type="predicted"/>
<name>H6L8U7_SAPGL</name>
<dbReference type="RefSeq" id="WP_015694478.1">
    <property type="nucleotide sequence ID" value="NC_016940.1"/>
</dbReference>
<reference evidence="1 2" key="1">
    <citation type="journal article" date="2012" name="Stand. Genomic Sci.">
        <title>Complete genome sequencing and analysis of Saprospira grandis str. Lewin, a predatory marine bacterium.</title>
        <authorList>
            <person name="Saw J.H."/>
            <person name="Yuryev A."/>
            <person name="Kanbe M."/>
            <person name="Hou S."/>
            <person name="Young A.G."/>
            <person name="Aizawa S."/>
            <person name="Alam M."/>
        </authorList>
    </citation>
    <scope>NUCLEOTIDE SEQUENCE [LARGE SCALE GENOMIC DNA]</scope>
    <source>
        <strain evidence="1 2">Lewin</strain>
    </source>
</reference>
<evidence type="ECO:0000313" key="2">
    <source>
        <dbReference type="Proteomes" id="UP000007519"/>
    </source>
</evidence>
<dbReference type="PANTHER" id="PTHR43190:SF3">
    <property type="entry name" value="N-ACETYL-D-GLUCOSAMINE KINASE"/>
    <property type="match status" value="1"/>
</dbReference>
<dbReference type="Gene3D" id="1.10.720.160">
    <property type="match status" value="1"/>
</dbReference>
<evidence type="ECO:0008006" key="3">
    <source>
        <dbReference type="Google" id="ProtNLM"/>
    </source>
</evidence>
<organism evidence="1 2">
    <name type="scientific">Saprospira grandis (strain Lewin)</name>
    <dbReference type="NCBI Taxonomy" id="984262"/>
    <lineage>
        <taxon>Bacteria</taxon>
        <taxon>Pseudomonadati</taxon>
        <taxon>Bacteroidota</taxon>
        <taxon>Saprospiria</taxon>
        <taxon>Saprospirales</taxon>
        <taxon>Saprospiraceae</taxon>
        <taxon>Saprospira</taxon>
    </lineage>
</organism>
<dbReference type="STRING" id="984262.SGRA_4188"/>
<dbReference type="HOGENOM" id="CLU_084727_0_0_10"/>
<protein>
    <recommendedName>
        <fullName evidence="3">N-acetylglucosamine kinase</fullName>
    </recommendedName>
</protein>
<dbReference type="EMBL" id="CP002831">
    <property type="protein sequence ID" value="AFC26903.1"/>
    <property type="molecule type" value="Genomic_DNA"/>
</dbReference>
<dbReference type="InterPro" id="IPR052519">
    <property type="entry name" value="Euk-type_GlcNAc_Kinase"/>
</dbReference>
<sequence>MQIIADSGSTKTDWYFLAQDGQYKQMQGMGMNPVSYSQAQLEQSLAPIVLAQKGQPISAIHFYGAGCRAHEAANKMQKILGQAFPQAKEIEVKSDLWATIRAFNKPPKVGFYCILGTGSNACFFDGETIQQLRPSLGYLLGDEGSANALGKQLIKDYFYKKMPADLAQAFAQDFPLLQAPNFIAQLYAQERPNAFLGQFSRFLSSYRENIYVEKTLNSHFSDFICQQLLIFEAAKNAPLYFTGSIAAVFAEELQAALAAAQLSKASILANPLPQLLHYHLT</sequence>
<dbReference type="KEGG" id="sgn:SGRA_4188"/>
<dbReference type="OrthoDB" id="871343at2"/>
<dbReference type="PANTHER" id="PTHR43190">
    <property type="entry name" value="N-ACETYL-D-GLUCOSAMINE KINASE"/>
    <property type="match status" value="1"/>
</dbReference>
<gene>
    <name evidence="1" type="ordered locus">SGRA_4188</name>
</gene>
<dbReference type="CDD" id="cd24079">
    <property type="entry name" value="ASKHA_NBD_PG1100-like"/>
    <property type="match status" value="1"/>
</dbReference>
<dbReference type="Proteomes" id="UP000007519">
    <property type="component" value="Chromosome"/>
</dbReference>
<keyword evidence="2" id="KW-1185">Reference proteome</keyword>
<dbReference type="Gene3D" id="3.30.420.40">
    <property type="match status" value="2"/>
</dbReference>